<name>A0A9X6NK98_HYPEX</name>
<dbReference type="SUPFAM" id="SSF63825">
    <property type="entry name" value="YWTD domain"/>
    <property type="match status" value="1"/>
</dbReference>
<organism evidence="1 2">
    <name type="scientific">Hypsibius exemplaris</name>
    <name type="common">Freshwater tardigrade</name>
    <dbReference type="NCBI Taxonomy" id="2072580"/>
    <lineage>
        <taxon>Eukaryota</taxon>
        <taxon>Metazoa</taxon>
        <taxon>Ecdysozoa</taxon>
        <taxon>Tardigrada</taxon>
        <taxon>Eutardigrada</taxon>
        <taxon>Parachela</taxon>
        <taxon>Hypsibioidea</taxon>
        <taxon>Hypsibiidae</taxon>
        <taxon>Hypsibius</taxon>
    </lineage>
</organism>
<protein>
    <submittedName>
        <fullName evidence="1">Uncharacterized protein</fullName>
    </submittedName>
</protein>
<sequence>MLRLSRRLRYDFKSKSVNRGGRALFNTPQLALVLPQNHHTLRSPPRQLNEFLAFTKDNVWRIPLANELVGTQLLSNISSDSGSIVADCAEHNLYWNSMSTGIRRSQYDGSDNQLVLPQSTGNLESVSLDGGPSRLISAQGESGKQMYGITVSSSRIYWTTLRTGSINSLTKTGADFKATNFRQKPDQEPSLALTS</sequence>
<dbReference type="EMBL" id="MTYJ01000379">
    <property type="protein sequence ID" value="OWA54188.1"/>
    <property type="molecule type" value="Genomic_DNA"/>
</dbReference>
<keyword evidence="2" id="KW-1185">Reference proteome</keyword>
<dbReference type="Proteomes" id="UP000192578">
    <property type="component" value="Unassembled WGS sequence"/>
</dbReference>
<accession>A0A9X6NK98</accession>
<dbReference type="InterPro" id="IPR011042">
    <property type="entry name" value="6-blade_b-propeller_TolB-like"/>
</dbReference>
<dbReference type="OrthoDB" id="9990982at2759"/>
<gene>
    <name evidence="1" type="ORF">BV898_18601</name>
</gene>
<evidence type="ECO:0000313" key="1">
    <source>
        <dbReference type="EMBL" id="OWA54188.1"/>
    </source>
</evidence>
<dbReference type="Gene3D" id="2.120.10.30">
    <property type="entry name" value="TolB, C-terminal domain"/>
    <property type="match status" value="1"/>
</dbReference>
<comment type="caution">
    <text evidence="1">The sequence shown here is derived from an EMBL/GenBank/DDBJ whole genome shotgun (WGS) entry which is preliminary data.</text>
</comment>
<evidence type="ECO:0000313" key="2">
    <source>
        <dbReference type="Proteomes" id="UP000192578"/>
    </source>
</evidence>
<proteinExistence type="predicted"/>
<dbReference type="AlphaFoldDB" id="A0A9X6NK98"/>
<reference evidence="2" key="1">
    <citation type="submission" date="2017-01" db="EMBL/GenBank/DDBJ databases">
        <title>Comparative genomics of anhydrobiosis in the tardigrade Hypsibius dujardini.</title>
        <authorList>
            <person name="Yoshida Y."/>
            <person name="Koutsovoulos G."/>
            <person name="Laetsch D."/>
            <person name="Stevens L."/>
            <person name="Kumar S."/>
            <person name="Horikawa D."/>
            <person name="Ishino K."/>
            <person name="Komine S."/>
            <person name="Tomita M."/>
            <person name="Blaxter M."/>
            <person name="Arakawa K."/>
        </authorList>
    </citation>
    <scope>NUCLEOTIDE SEQUENCE [LARGE SCALE GENOMIC DNA]</scope>
    <source>
        <strain evidence="2">Z151</strain>
    </source>
</reference>